<evidence type="ECO:0000313" key="1">
    <source>
        <dbReference type="EMBL" id="KYQ89936.1"/>
    </source>
</evidence>
<dbReference type="InParanoid" id="A0A151Z7J4"/>
<comment type="caution">
    <text evidence="1">The sequence shown here is derived from an EMBL/GenBank/DDBJ whole genome shotgun (WGS) entry which is preliminary data.</text>
</comment>
<evidence type="ECO:0000313" key="2">
    <source>
        <dbReference type="Proteomes" id="UP000076078"/>
    </source>
</evidence>
<dbReference type="AlphaFoldDB" id="A0A151Z7J4"/>
<dbReference type="Proteomes" id="UP000076078">
    <property type="component" value="Unassembled WGS sequence"/>
</dbReference>
<dbReference type="EMBL" id="LODT01000037">
    <property type="protein sequence ID" value="KYQ89936.1"/>
    <property type="molecule type" value="Genomic_DNA"/>
</dbReference>
<accession>A0A151Z7J4</accession>
<gene>
    <name evidence="1" type="ORF">DLAC_11724</name>
</gene>
<organism evidence="1 2">
    <name type="scientific">Tieghemostelium lacteum</name>
    <name type="common">Slime mold</name>
    <name type="synonym">Dictyostelium lacteum</name>
    <dbReference type="NCBI Taxonomy" id="361077"/>
    <lineage>
        <taxon>Eukaryota</taxon>
        <taxon>Amoebozoa</taxon>
        <taxon>Evosea</taxon>
        <taxon>Eumycetozoa</taxon>
        <taxon>Dictyostelia</taxon>
        <taxon>Dictyosteliales</taxon>
        <taxon>Raperosteliaceae</taxon>
        <taxon>Tieghemostelium</taxon>
    </lineage>
</organism>
<protein>
    <submittedName>
        <fullName evidence="1">Uncharacterized protein</fullName>
    </submittedName>
</protein>
<name>A0A151Z7J4_TIELA</name>
<proteinExistence type="predicted"/>
<keyword evidence="2" id="KW-1185">Reference proteome</keyword>
<sequence>MADAVFTRLNGSLLNDVMSSDQEAYTKIFVVGKFLGVKDNKIQFKTDDVDEPFEILCTITSPDLVANKYYEYVIDRKTTKGMAIIDVHKFEDLDNFDPELYDRIFRNTFTVDQFIQNVSSPQQQTN</sequence>
<reference evidence="1 2" key="1">
    <citation type="submission" date="2015-12" db="EMBL/GenBank/DDBJ databases">
        <title>Dictyostelia acquired genes for synthesis and detection of signals that induce cell-type specialization by lateral gene transfer from prokaryotes.</title>
        <authorList>
            <person name="Gloeckner G."/>
            <person name="Schaap P."/>
        </authorList>
    </citation>
    <scope>NUCLEOTIDE SEQUENCE [LARGE SCALE GENOMIC DNA]</scope>
    <source>
        <strain evidence="1 2">TK</strain>
    </source>
</reference>